<name>A0A165B5Z8_EXIGL</name>
<dbReference type="AlphaFoldDB" id="A0A165B5Z8"/>
<feature type="compositionally biased region" description="Basic and acidic residues" evidence="1">
    <location>
        <begin position="1"/>
        <end position="21"/>
    </location>
</feature>
<protein>
    <submittedName>
        <fullName evidence="2">Uncharacterized protein</fullName>
    </submittedName>
</protein>
<gene>
    <name evidence="2" type="ORF">EXIGLDRAFT_734032</name>
</gene>
<keyword evidence="3" id="KW-1185">Reference proteome</keyword>
<organism evidence="2 3">
    <name type="scientific">Exidia glandulosa HHB12029</name>
    <dbReference type="NCBI Taxonomy" id="1314781"/>
    <lineage>
        <taxon>Eukaryota</taxon>
        <taxon>Fungi</taxon>
        <taxon>Dikarya</taxon>
        <taxon>Basidiomycota</taxon>
        <taxon>Agaricomycotina</taxon>
        <taxon>Agaricomycetes</taxon>
        <taxon>Auriculariales</taxon>
        <taxon>Exidiaceae</taxon>
        <taxon>Exidia</taxon>
    </lineage>
</organism>
<accession>A0A165B5Z8</accession>
<reference evidence="2 3" key="1">
    <citation type="journal article" date="2016" name="Mol. Biol. Evol.">
        <title>Comparative Genomics of Early-Diverging Mushroom-Forming Fungi Provides Insights into the Origins of Lignocellulose Decay Capabilities.</title>
        <authorList>
            <person name="Nagy L.G."/>
            <person name="Riley R."/>
            <person name="Tritt A."/>
            <person name="Adam C."/>
            <person name="Daum C."/>
            <person name="Floudas D."/>
            <person name="Sun H."/>
            <person name="Yadav J.S."/>
            <person name="Pangilinan J."/>
            <person name="Larsson K.H."/>
            <person name="Matsuura K."/>
            <person name="Barry K."/>
            <person name="Labutti K."/>
            <person name="Kuo R."/>
            <person name="Ohm R.A."/>
            <person name="Bhattacharya S.S."/>
            <person name="Shirouzu T."/>
            <person name="Yoshinaga Y."/>
            <person name="Martin F.M."/>
            <person name="Grigoriev I.V."/>
            <person name="Hibbett D.S."/>
        </authorList>
    </citation>
    <scope>NUCLEOTIDE SEQUENCE [LARGE SCALE GENOMIC DNA]</scope>
    <source>
        <strain evidence="2 3">HHB12029</strain>
    </source>
</reference>
<proteinExistence type="predicted"/>
<dbReference type="Proteomes" id="UP000077266">
    <property type="component" value="Unassembled WGS sequence"/>
</dbReference>
<dbReference type="EMBL" id="KV426548">
    <property type="protein sequence ID" value="KZV79891.1"/>
    <property type="molecule type" value="Genomic_DNA"/>
</dbReference>
<feature type="compositionally biased region" description="Polar residues" evidence="1">
    <location>
        <begin position="55"/>
        <end position="65"/>
    </location>
</feature>
<feature type="region of interest" description="Disordered" evidence="1">
    <location>
        <begin position="1"/>
        <end position="65"/>
    </location>
</feature>
<evidence type="ECO:0000313" key="2">
    <source>
        <dbReference type="EMBL" id="KZV79891.1"/>
    </source>
</evidence>
<evidence type="ECO:0000313" key="3">
    <source>
        <dbReference type="Proteomes" id="UP000077266"/>
    </source>
</evidence>
<dbReference type="InParanoid" id="A0A165B5Z8"/>
<evidence type="ECO:0000256" key="1">
    <source>
        <dbReference type="SAM" id="MobiDB-lite"/>
    </source>
</evidence>
<sequence>MRRIRSETRQARHRTERDLRARTYHAPFVHSKSRAPLLPGTGKIVSDSHKPSAFPTYSNTQIPRR</sequence>